<evidence type="ECO:0000313" key="2">
    <source>
        <dbReference type="EMBL" id="GAL95364.1"/>
    </source>
</evidence>
<dbReference type="EMBL" id="BBPA01000070">
    <property type="protein sequence ID" value="GAL95364.1"/>
    <property type="molecule type" value="Genomic_DNA"/>
</dbReference>
<protein>
    <submittedName>
        <fullName evidence="2">Uncharacterized protein</fullName>
    </submittedName>
</protein>
<reference evidence="3" key="1">
    <citation type="journal article" date="2015" name="Genome">
        <title>Whole Genome Sequence of the Non-Microcystin-Producing Microcystis aeruginosa Strain NIES-44.</title>
        <authorList>
            <person name="Okano K."/>
            <person name="Miyata N."/>
            <person name="Ozaki Y."/>
        </authorList>
    </citation>
    <scope>NUCLEOTIDE SEQUENCE [LARGE SCALE GENOMIC DNA]</scope>
    <source>
        <strain evidence="3">NIES-44</strain>
    </source>
</reference>
<comment type="caution">
    <text evidence="2">The sequence shown here is derived from an EMBL/GenBank/DDBJ whole genome shotgun (WGS) entry which is preliminary data.</text>
</comment>
<dbReference type="Proteomes" id="UP000030321">
    <property type="component" value="Unassembled WGS sequence"/>
</dbReference>
<evidence type="ECO:0000313" key="3">
    <source>
        <dbReference type="Proteomes" id="UP000030321"/>
    </source>
</evidence>
<feature type="region of interest" description="Disordered" evidence="1">
    <location>
        <begin position="1"/>
        <end position="27"/>
    </location>
</feature>
<gene>
    <name evidence="2" type="ORF">N44_04219</name>
</gene>
<dbReference type="AlphaFoldDB" id="A0A0A1W0M1"/>
<organism evidence="2 3">
    <name type="scientific">Microcystis aeruginosa NIES-44</name>
    <dbReference type="NCBI Taxonomy" id="449439"/>
    <lineage>
        <taxon>Bacteria</taxon>
        <taxon>Bacillati</taxon>
        <taxon>Cyanobacteriota</taxon>
        <taxon>Cyanophyceae</taxon>
        <taxon>Oscillatoriophycideae</taxon>
        <taxon>Chroococcales</taxon>
        <taxon>Microcystaceae</taxon>
        <taxon>Microcystis</taxon>
    </lineage>
</organism>
<evidence type="ECO:0000256" key="1">
    <source>
        <dbReference type="SAM" id="MobiDB-lite"/>
    </source>
</evidence>
<name>A0A0A1W0M1_MICAE</name>
<accession>A0A0A1W0M1</accession>
<proteinExistence type="predicted"/>
<sequence length="47" mass="4990">MDVKWVKPHTPPAPPMSGGLGGLHPAPRKNFLPQTLIKSGSSLLNCL</sequence>